<reference evidence="2" key="1">
    <citation type="submission" date="2020-06" db="EMBL/GenBank/DDBJ databases">
        <authorList>
            <person name="Li T."/>
            <person name="Hu X."/>
            <person name="Zhang T."/>
            <person name="Song X."/>
            <person name="Zhang H."/>
            <person name="Dai N."/>
            <person name="Sheng W."/>
            <person name="Hou X."/>
            <person name="Wei L."/>
        </authorList>
    </citation>
    <scope>NUCLEOTIDE SEQUENCE</scope>
    <source>
        <strain evidence="2">KEN1</strain>
        <tissue evidence="2">Leaf</tissue>
    </source>
</reference>
<dbReference type="PANTHER" id="PTHR31973:SF187">
    <property type="entry name" value="MUTATOR TRANSPOSASE MUDRA PROTEIN"/>
    <property type="match status" value="1"/>
</dbReference>
<proteinExistence type="predicted"/>
<feature type="domain" description="Transposase MuDR plant" evidence="1">
    <location>
        <begin position="118"/>
        <end position="182"/>
    </location>
</feature>
<dbReference type="PANTHER" id="PTHR31973">
    <property type="entry name" value="POLYPROTEIN, PUTATIVE-RELATED"/>
    <property type="match status" value="1"/>
</dbReference>
<reference evidence="2" key="2">
    <citation type="journal article" date="2024" name="Plant">
        <title>Genomic evolution and insights into agronomic trait innovations of Sesamum species.</title>
        <authorList>
            <person name="Miao H."/>
            <person name="Wang L."/>
            <person name="Qu L."/>
            <person name="Liu H."/>
            <person name="Sun Y."/>
            <person name="Le M."/>
            <person name="Wang Q."/>
            <person name="Wei S."/>
            <person name="Zheng Y."/>
            <person name="Lin W."/>
            <person name="Duan Y."/>
            <person name="Cao H."/>
            <person name="Xiong S."/>
            <person name="Wang X."/>
            <person name="Wei L."/>
            <person name="Li C."/>
            <person name="Ma Q."/>
            <person name="Ju M."/>
            <person name="Zhao R."/>
            <person name="Li G."/>
            <person name="Mu C."/>
            <person name="Tian Q."/>
            <person name="Mei H."/>
            <person name="Zhang T."/>
            <person name="Gao T."/>
            <person name="Zhang H."/>
        </authorList>
    </citation>
    <scope>NUCLEOTIDE SEQUENCE</scope>
    <source>
        <strain evidence="2">KEN1</strain>
    </source>
</reference>
<dbReference type="InterPro" id="IPR004332">
    <property type="entry name" value="Transposase_MuDR"/>
</dbReference>
<evidence type="ECO:0000259" key="1">
    <source>
        <dbReference type="Pfam" id="PF03108"/>
    </source>
</evidence>
<sequence length="502" mass="57299">MVIRAEVSQGVENVQDLGEGMKGDENLQILGGIQDDRNSIESSDEQSVGDDSCYSDVLVDSEIGSGDEVSNWEVEVNWDSLQGKGKISNVKKSSKGKEVVQHNGFSVFNLNLDNDDPQFEVGLCFPDTQTFRDAVRQHSIVNARDVVFTKNDKNKVQVKCKHESCPWYIFASKIHGEDTMQVKTLKSVHECSRVERVSAANSKWLANKYKDKIRTDPNWPVDSMISVMQKECKLMFSKFQMYRAKDKVAKMAAGSEDQQYGMLWRYAAEIVRSNPNTTVKIKTTKVEGNLHFRRFYCCWGALKSRLLDGCRPLICLDGCHLKTVCGGILLCAVGIDANNCMYPFAYAVVEKEKKNKQKGLIDAVDMLLPHYEHRFCVLHLYSNFKVAHKGLSLKMILWKAAKATRIVEFEKILCELRDRDKEAFKWLAKRPAAQWSRAYFRTHSKCDILLNNLCESFNATLVAARSKPIVDMLETIRMMLMKRIYVKRDQMKKHKGILCPNI</sequence>
<name>A0AAW2WGK8_9LAMI</name>
<dbReference type="Pfam" id="PF03108">
    <property type="entry name" value="DBD_Tnp_Mut"/>
    <property type="match status" value="1"/>
</dbReference>
<accession>A0AAW2WGK8</accession>
<protein>
    <recommendedName>
        <fullName evidence="1">Transposase MuDR plant domain-containing protein</fullName>
    </recommendedName>
</protein>
<comment type="caution">
    <text evidence="2">The sequence shown here is derived from an EMBL/GenBank/DDBJ whole genome shotgun (WGS) entry which is preliminary data.</text>
</comment>
<dbReference type="EMBL" id="JACGWN010000008">
    <property type="protein sequence ID" value="KAL0440219.1"/>
    <property type="molecule type" value="Genomic_DNA"/>
</dbReference>
<gene>
    <name evidence="2" type="ORF">Slati_2504900</name>
</gene>
<organism evidence="2">
    <name type="scientific">Sesamum latifolium</name>
    <dbReference type="NCBI Taxonomy" id="2727402"/>
    <lineage>
        <taxon>Eukaryota</taxon>
        <taxon>Viridiplantae</taxon>
        <taxon>Streptophyta</taxon>
        <taxon>Embryophyta</taxon>
        <taxon>Tracheophyta</taxon>
        <taxon>Spermatophyta</taxon>
        <taxon>Magnoliopsida</taxon>
        <taxon>eudicotyledons</taxon>
        <taxon>Gunneridae</taxon>
        <taxon>Pentapetalae</taxon>
        <taxon>asterids</taxon>
        <taxon>lamiids</taxon>
        <taxon>Lamiales</taxon>
        <taxon>Pedaliaceae</taxon>
        <taxon>Sesamum</taxon>
    </lineage>
</organism>
<evidence type="ECO:0000313" key="2">
    <source>
        <dbReference type="EMBL" id="KAL0440219.1"/>
    </source>
</evidence>
<dbReference type="AlphaFoldDB" id="A0AAW2WGK8"/>